<reference evidence="1" key="2">
    <citation type="submission" date="2025-08" db="UniProtKB">
        <authorList>
            <consortium name="Ensembl"/>
        </authorList>
    </citation>
    <scope>IDENTIFICATION</scope>
</reference>
<protein>
    <submittedName>
        <fullName evidence="1">Uncharacterized protein</fullName>
    </submittedName>
</protein>
<dbReference type="OMA" id="SCIQHIP"/>
<reference evidence="1" key="3">
    <citation type="submission" date="2025-09" db="UniProtKB">
        <authorList>
            <consortium name="Ensembl"/>
        </authorList>
    </citation>
    <scope>IDENTIFICATION</scope>
</reference>
<evidence type="ECO:0000313" key="1">
    <source>
        <dbReference type="Ensembl" id="ENSCJAP00000093586.1"/>
    </source>
</evidence>
<organism evidence="1 2">
    <name type="scientific">Callithrix jacchus</name>
    <name type="common">White-tufted-ear marmoset</name>
    <name type="synonym">Simia Jacchus</name>
    <dbReference type="NCBI Taxonomy" id="9483"/>
    <lineage>
        <taxon>Eukaryota</taxon>
        <taxon>Metazoa</taxon>
        <taxon>Chordata</taxon>
        <taxon>Craniata</taxon>
        <taxon>Vertebrata</taxon>
        <taxon>Euteleostomi</taxon>
        <taxon>Mammalia</taxon>
        <taxon>Eutheria</taxon>
        <taxon>Euarchontoglires</taxon>
        <taxon>Primates</taxon>
        <taxon>Haplorrhini</taxon>
        <taxon>Platyrrhini</taxon>
        <taxon>Cebidae</taxon>
        <taxon>Callitrichinae</taxon>
        <taxon>Callithrix</taxon>
        <taxon>Callithrix</taxon>
    </lineage>
</organism>
<proteinExistence type="predicted"/>
<accession>A0A8I3XD88</accession>
<name>A0A8I3XD88_CALJA</name>
<reference evidence="1 2" key="1">
    <citation type="submission" date="2009-03" db="EMBL/GenBank/DDBJ databases">
        <authorList>
            <person name="Warren W."/>
            <person name="Ye L."/>
            <person name="Minx P."/>
            <person name="Worley K."/>
            <person name="Gibbs R."/>
            <person name="Wilson R.K."/>
        </authorList>
    </citation>
    <scope>NUCLEOTIDE SEQUENCE [LARGE SCALE GENOMIC DNA]</scope>
</reference>
<dbReference type="Proteomes" id="UP000008225">
    <property type="component" value="Chromosome 13"/>
</dbReference>
<dbReference type="GeneTree" id="ENSGT00940000163244"/>
<dbReference type="Ensembl" id="ENSCJAT00000120277.1">
    <property type="protein sequence ID" value="ENSCJAP00000093586.1"/>
    <property type="gene ID" value="ENSCJAG00000084842.1"/>
</dbReference>
<keyword evidence="2" id="KW-1185">Reference proteome</keyword>
<evidence type="ECO:0000313" key="2">
    <source>
        <dbReference type="Proteomes" id="UP000008225"/>
    </source>
</evidence>
<sequence length="77" mass="9060">MPVIPALWEAEVGRSPEVRSSRPAWPTWRKPVTTKNTKISRAWWQAPVIPALRRLRQENRLNPGDRGLLEPRRQRLQ</sequence>
<dbReference type="AlphaFoldDB" id="A0A8I3XD88"/>